<comment type="subcellular location">
    <subcellularLocation>
        <location evidence="1">Nucleus</location>
    </subcellularLocation>
</comment>
<dbReference type="PANTHER" id="PTHR14738">
    <property type="entry name" value="ZINC FINGER CCCH DOMAIN-CONTAINING PROTEIN 14"/>
    <property type="match status" value="1"/>
</dbReference>
<evidence type="ECO:0000256" key="6">
    <source>
        <dbReference type="ARBA" id="ARBA00022833"/>
    </source>
</evidence>
<accession>A0AA38GX57</accession>
<keyword evidence="7" id="KW-0539">Nucleus</keyword>
<dbReference type="AlphaFoldDB" id="A0AA38GX57"/>
<keyword evidence="12" id="KW-1185">Reference proteome</keyword>
<comment type="caution">
    <text evidence="11">The sequence shown here is derived from an EMBL/GenBank/DDBJ whole genome shotgun (WGS) entry which is preliminary data.</text>
</comment>
<sequence>VCCCSCLSWKASRTRQRKTWMRFFGEHSSAFVAWLWDHIASNMQDYGTSSQPSLPVDINNQAKNHSQDGVTKASEKLNKSIVAESQSKNDYEESVSIVTHKEVDGRPIKSSGMLRRRKWTPVNNSSRETKESPRQHTEYEERNDSSGGQHSHSRGKSGSKRRRSLERWTRRGRLLHDESHADKRAGSPTGIHAPRRILQSAVREAVGPVGSTSSKQLEQSKKRLRSVVSANVDNLNASSDAVEALNRPRSLAKTLPAMAVAVKAAAAAAEDVAKFRSIGNVFERLGDRLDSNLNGLHETTEEHMLDDKGNYNENKTEAVYQGHKYQHRSEIHNRSNRGLIDDVEMMDEESIMPSDPLSEGYDEAQEDARYTRPYGGVSTRRKQLENRESEVSRISTSKDRQSVQVQKPVKRPEESVTVQYRVAQKSQEMSRENRVQKPSSKTPSASREIVNISVNVNTWKPSHFQTARDAVAMKTKSSNMDSNLLQDHDEMHIDGTFPDVTDMGLRGEPGQIIPTTDPNSASNANNCGDTRKGTSASGVCSSVRTPDDADSRTVFLSNVHFAATKEALSKHFARCGEVINVIIQTDAGNSQPKGSAYIEFASKEMAEMALALDETSFMSRMLKVMRKSASNIEHSILPRTPIRRPLPFLATRSTRAIYPRGFTSPYRRGGYMSRPFGSRSLQWRRDKASGASDNSVGSTNESTAATSSVPMVGGNLAGPTSLQSPRPLTYIRNAVKMPNENVSQ</sequence>
<organism evidence="11 12">
    <name type="scientific">Taxus chinensis</name>
    <name type="common">Chinese yew</name>
    <name type="synonym">Taxus wallichiana var. chinensis</name>
    <dbReference type="NCBI Taxonomy" id="29808"/>
    <lineage>
        <taxon>Eukaryota</taxon>
        <taxon>Viridiplantae</taxon>
        <taxon>Streptophyta</taxon>
        <taxon>Embryophyta</taxon>
        <taxon>Tracheophyta</taxon>
        <taxon>Spermatophyta</taxon>
        <taxon>Pinopsida</taxon>
        <taxon>Pinidae</taxon>
        <taxon>Conifers II</taxon>
        <taxon>Cupressales</taxon>
        <taxon>Taxaceae</taxon>
        <taxon>Taxus</taxon>
    </lineage>
</organism>
<dbReference type="GO" id="GO:0043488">
    <property type="term" value="P:regulation of mRNA stability"/>
    <property type="evidence" value="ECO:0007669"/>
    <property type="project" value="InterPro"/>
</dbReference>
<dbReference type="SUPFAM" id="SSF54928">
    <property type="entry name" value="RNA-binding domain, RBD"/>
    <property type="match status" value="1"/>
</dbReference>
<dbReference type="OMA" id="IKRTSHQ"/>
<dbReference type="InterPro" id="IPR035979">
    <property type="entry name" value="RBD_domain_sf"/>
</dbReference>
<gene>
    <name evidence="11" type="ORF">KI387_002314</name>
</gene>
<name>A0AA38GX57_TAXCH</name>
<evidence type="ECO:0000313" key="11">
    <source>
        <dbReference type="EMBL" id="KAH9330206.1"/>
    </source>
</evidence>
<feature type="compositionally biased region" description="Basic and acidic residues" evidence="9">
    <location>
        <begin position="127"/>
        <end position="144"/>
    </location>
</feature>
<evidence type="ECO:0000256" key="3">
    <source>
        <dbReference type="ARBA" id="ARBA00022723"/>
    </source>
</evidence>
<feature type="compositionally biased region" description="Polar residues" evidence="9">
    <location>
        <begin position="436"/>
        <end position="445"/>
    </location>
</feature>
<dbReference type="Pfam" id="PF00076">
    <property type="entry name" value="RRM_1"/>
    <property type="match status" value="1"/>
</dbReference>
<dbReference type="EMBL" id="JAHRHJ020000001">
    <property type="protein sequence ID" value="KAH9330206.1"/>
    <property type="molecule type" value="Genomic_DNA"/>
</dbReference>
<evidence type="ECO:0000256" key="1">
    <source>
        <dbReference type="ARBA" id="ARBA00004123"/>
    </source>
</evidence>
<evidence type="ECO:0000256" key="9">
    <source>
        <dbReference type="SAM" id="MobiDB-lite"/>
    </source>
</evidence>
<feature type="compositionally biased region" description="Basic and acidic residues" evidence="9">
    <location>
        <begin position="382"/>
        <end position="401"/>
    </location>
</feature>
<dbReference type="Proteomes" id="UP000824469">
    <property type="component" value="Unassembled WGS sequence"/>
</dbReference>
<dbReference type="Gene3D" id="3.30.70.330">
    <property type="match status" value="1"/>
</dbReference>
<protein>
    <recommendedName>
        <fullName evidence="10">RRM domain-containing protein</fullName>
    </recommendedName>
</protein>
<evidence type="ECO:0000256" key="7">
    <source>
        <dbReference type="ARBA" id="ARBA00023242"/>
    </source>
</evidence>
<evidence type="ECO:0000256" key="5">
    <source>
        <dbReference type="ARBA" id="ARBA00022771"/>
    </source>
</evidence>
<feature type="domain" description="RRM" evidence="10">
    <location>
        <begin position="552"/>
        <end position="629"/>
    </location>
</feature>
<evidence type="ECO:0000256" key="8">
    <source>
        <dbReference type="PROSITE-ProRule" id="PRU00176"/>
    </source>
</evidence>
<feature type="region of interest" description="Disordered" evidence="9">
    <location>
        <begin position="47"/>
        <end position="75"/>
    </location>
</feature>
<evidence type="ECO:0000313" key="12">
    <source>
        <dbReference type="Proteomes" id="UP000824469"/>
    </source>
</evidence>
<feature type="compositionally biased region" description="Basic and acidic residues" evidence="9">
    <location>
        <begin position="165"/>
        <end position="185"/>
    </location>
</feature>
<proteinExistence type="inferred from homology"/>
<dbReference type="InterPro" id="IPR000504">
    <property type="entry name" value="RRM_dom"/>
</dbReference>
<dbReference type="InterPro" id="IPR012677">
    <property type="entry name" value="Nucleotide-bd_a/b_plait_sf"/>
</dbReference>
<feature type="compositionally biased region" description="Polar residues" evidence="9">
    <location>
        <begin position="691"/>
        <end position="709"/>
    </location>
</feature>
<feature type="compositionally biased region" description="Polar residues" evidence="9">
    <location>
        <begin position="47"/>
        <end position="69"/>
    </location>
</feature>
<feature type="region of interest" description="Disordered" evidence="9">
    <location>
        <begin position="102"/>
        <end position="193"/>
    </location>
</feature>
<evidence type="ECO:0000256" key="2">
    <source>
        <dbReference type="ARBA" id="ARBA00008423"/>
    </source>
</evidence>
<dbReference type="PROSITE" id="PS50102">
    <property type="entry name" value="RRM"/>
    <property type="match status" value="1"/>
</dbReference>
<feature type="compositionally biased region" description="Basic residues" evidence="9">
    <location>
        <begin position="151"/>
        <end position="164"/>
    </location>
</feature>
<keyword evidence="5" id="KW-0863">Zinc-finger</keyword>
<dbReference type="GO" id="GO:0005737">
    <property type="term" value="C:cytoplasm"/>
    <property type="evidence" value="ECO:0007669"/>
    <property type="project" value="TreeGrafter"/>
</dbReference>
<dbReference type="GO" id="GO:0008270">
    <property type="term" value="F:zinc ion binding"/>
    <property type="evidence" value="ECO:0007669"/>
    <property type="project" value="UniProtKB-KW"/>
</dbReference>
<feature type="region of interest" description="Disordered" evidence="9">
    <location>
        <begin position="375"/>
        <end position="446"/>
    </location>
</feature>
<dbReference type="SMART" id="SM00360">
    <property type="entry name" value="RRM"/>
    <property type="match status" value="1"/>
</dbReference>
<keyword evidence="6" id="KW-0862">Zinc</keyword>
<evidence type="ECO:0000259" key="10">
    <source>
        <dbReference type="PROSITE" id="PS50102"/>
    </source>
</evidence>
<dbReference type="GO" id="GO:0008143">
    <property type="term" value="F:poly(A) binding"/>
    <property type="evidence" value="ECO:0007669"/>
    <property type="project" value="InterPro"/>
</dbReference>
<feature type="non-terminal residue" evidence="11">
    <location>
        <position position="744"/>
    </location>
</feature>
<feature type="region of interest" description="Disordered" evidence="9">
    <location>
        <begin position="682"/>
        <end position="728"/>
    </location>
</feature>
<keyword evidence="4" id="KW-0677">Repeat</keyword>
<comment type="similarity">
    <text evidence="2">Belongs to the ZC3H14 family.</text>
</comment>
<evidence type="ECO:0000256" key="4">
    <source>
        <dbReference type="ARBA" id="ARBA00022737"/>
    </source>
</evidence>
<dbReference type="PANTHER" id="PTHR14738:SF29">
    <property type="entry name" value="ZINC FINGER CCCH DOMAIN-CONTAINING PROTEIN 14"/>
    <property type="match status" value="1"/>
</dbReference>
<dbReference type="GO" id="GO:0005634">
    <property type="term" value="C:nucleus"/>
    <property type="evidence" value="ECO:0007669"/>
    <property type="project" value="UniProtKB-SubCell"/>
</dbReference>
<keyword evidence="3" id="KW-0479">Metal-binding</keyword>
<reference evidence="11 12" key="1">
    <citation type="journal article" date="2021" name="Nat. Plants">
        <title>The Taxus genome provides insights into paclitaxel biosynthesis.</title>
        <authorList>
            <person name="Xiong X."/>
            <person name="Gou J."/>
            <person name="Liao Q."/>
            <person name="Li Y."/>
            <person name="Zhou Q."/>
            <person name="Bi G."/>
            <person name="Li C."/>
            <person name="Du R."/>
            <person name="Wang X."/>
            <person name="Sun T."/>
            <person name="Guo L."/>
            <person name="Liang H."/>
            <person name="Lu P."/>
            <person name="Wu Y."/>
            <person name="Zhang Z."/>
            <person name="Ro D.K."/>
            <person name="Shang Y."/>
            <person name="Huang S."/>
            <person name="Yan J."/>
        </authorList>
    </citation>
    <scope>NUCLEOTIDE SEQUENCE [LARGE SCALE GENOMIC DNA]</scope>
    <source>
        <strain evidence="11">Ta-2019</strain>
    </source>
</reference>
<keyword evidence="8" id="KW-0694">RNA-binding</keyword>
<dbReference type="InterPro" id="IPR040366">
    <property type="entry name" value="Nab2/ZC3H14"/>
</dbReference>
<feature type="non-terminal residue" evidence="11">
    <location>
        <position position="1"/>
    </location>
</feature>